<reference evidence="1" key="1">
    <citation type="journal article" date="2020" name="Nature">
        <title>Giant virus diversity and host interactions through global metagenomics.</title>
        <authorList>
            <person name="Schulz F."/>
            <person name="Roux S."/>
            <person name="Paez-Espino D."/>
            <person name="Jungbluth S."/>
            <person name="Walsh D.A."/>
            <person name="Denef V.J."/>
            <person name="McMahon K.D."/>
            <person name="Konstantinidis K.T."/>
            <person name="Eloe-Fadrosh E.A."/>
            <person name="Kyrpides N.C."/>
            <person name="Woyke T."/>
        </authorList>
    </citation>
    <scope>NUCLEOTIDE SEQUENCE</scope>
    <source>
        <strain evidence="1">GVMAG-S-ERX555907-63</strain>
    </source>
</reference>
<proteinExistence type="predicted"/>
<dbReference type="InterPro" id="IPR036249">
    <property type="entry name" value="Thioredoxin-like_sf"/>
</dbReference>
<accession>A0A6C0L3H3</accession>
<name>A0A6C0L3H3_9ZZZZ</name>
<dbReference type="SUPFAM" id="SSF52833">
    <property type="entry name" value="Thioredoxin-like"/>
    <property type="match status" value="1"/>
</dbReference>
<evidence type="ECO:0008006" key="2">
    <source>
        <dbReference type="Google" id="ProtNLM"/>
    </source>
</evidence>
<dbReference type="EMBL" id="MN741021">
    <property type="protein sequence ID" value="QHU23028.1"/>
    <property type="molecule type" value="Genomic_DNA"/>
</dbReference>
<dbReference type="AlphaFoldDB" id="A0A6C0L3H3"/>
<organism evidence="1">
    <name type="scientific">viral metagenome</name>
    <dbReference type="NCBI Taxonomy" id="1070528"/>
    <lineage>
        <taxon>unclassified sequences</taxon>
        <taxon>metagenomes</taxon>
        <taxon>organismal metagenomes</taxon>
    </lineage>
</organism>
<sequence>MSVSLFFYSNYCQHCKQIVSEIKRSPVKSRMRYVCIDKAEVRDKLPKYINSVPSLVVGETNQIFVGNQIIGWLKMQPIIKNNEQRIYSPKQAHSQNQVTQQHKEQYNNQKKVVKEEMGPNAWHNNEMNAFSDMYSFIGIDSSAKGDGGMSMIHNFETISGNSANVPSGLGLMPGGAPSNPSMPVQYGNPVSNPIETSGFGSIQLSEKSDILNKQMEDMMSKRELDVPNVPSRI</sequence>
<protein>
    <recommendedName>
        <fullName evidence="2">Thioredoxin domain-containing protein</fullName>
    </recommendedName>
</protein>
<evidence type="ECO:0000313" key="1">
    <source>
        <dbReference type="EMBL" id="QHU23028.1"/>
    </source>
</evidence>